<dbReference type="Gene3D" id="1.10.510.10">
    <property type="entry name" value="Transferase(Phosphotransferase) domain 1"/>
    <property type="match status" value="1"/>
</dbReference>
<evidence type="ECO:0000313" key="3">
    <source>
        <dbReference type="EMBL" id="MBE0464741.1"/>
    </source>
</evidence>
<dbReference type="PANTHER" id="PTHR21064">
    <property type="entry name" value="AMINOGLYCOSIDE PHOSPHOTRANSFERASE DOMAIN-CONTAINING PROTEIN-RELATED"/>
    <property type="match status" value="1"/>
</dbReference>
<gene>
    <name evidence="3" type="ORF">EI547_14970</name>
</gene>
<evidence type="ECO:0000256" key="1">
    <source>
        <dbReference type="ARBA" id="ARBA00038240"/>
    </source>
</evidence>
<dbReference type="PANTHER" id="PTHR21064:SF6">
    <property type="entry name" value="AMINOGLYCOSIDE PHOSPHOTRANSFERASE DOMAIN-CONTAINING PROTEIN"/>
    <property type="match status" value="1"/>
</dbReference>
<evidence type="ECO:0000259" key="2">
    <source>
        <dbReference type="Pfam" id="PF01636"/>
    </source>
</evidence>
<comment type="caution">
    <text evidence="3">The sequence shown here is derived from an EMBL/GenBank/DDBJ whole genome shotgun (WGS) entry which is preliminary data.</text>
</comment>
<dbReference type="InterPro" id="IPR011009">
    <property type="entry name" value="Kinase-like_dom_sf"/>
</dbReference>
<dbReference type="SUPFAM" id="SSF56112">
    <property type="entry name" value="Protein kinase-like (PK-like)"/>
    <property type="match status" value="1"/>
</dbReference>
<dbReference type="RefSeq" id="WP_192539200.1">
    <property type="nucleotide sequence ID" value="NZ_JABUZA010000020.1"/>
</dbReference>
<evidence type="ECO:0000313" key="4">
    <source>
        <dbReference type="Proteomes" id="UP001645038"/>
    </source>
</evidence>
<proteinExistence type="inferred from homology"/>
<feature type="domain" description="Aminoglycoside phosphotransferase" evidence="2">
    <location>
        <begin position="35"/>
        <end position="271"/>
    </location>
</feature>
<dbReference type="InterPro" id="IPR050249">
    <property type="entry name" value="Pseudomonas-type_ThrB"/>
</dbReference>
<dbReference type="Proteomes" id="UP001645038">
    <property type="component" value="Unassembled WGS sequence"/>
</dbReference>
<name>A0ABR9G1H4_9GAMM</name>
<dbReference type="PROSITE" id="PS00109">
    <property type="entry name" value="PROTEIN_KINASE_TYR"/>
    <property type="match status" value="1"/>
</dbReference>
<accession>A0ABR9G1H4</accession>
<dbReference type="InterPro" id="IPR008266">
    <property type="entry name" value="Tyr_kinase_AS"/>
</dbReference>
<comment type="similarity">
    <text evidence="1">Belongs to the pseudomonas-type ThrB family.</text>
</comment>
<reference evidence="3 4" key="1">
    <citation type="submission" date="2020-07" db="EMBL/GenBank/DDBJ databases">
        <title>Halophilic bacteria isolated from french cheeses.</title>
        <authorList>
            <person name="Kothe C.I."/>
            <person name="Farah-Kraiem B."/>
            <person name="Renault P."/>
            <person name="Dridi B."/>
        </authorList>
    </citation>
    <scope>NUCLEOTIDE SEQUENCE [LARGE SCALE GENOMIC DNA]</scope>
    <source>
        <strain evidence="3 4">FME20</strain>
    </source>
</reference>
<dbReference type="Gene3D" id="3.30.200.70">
    <property type="match status" value="1"/>
</dbReference>
<organism evidence="3 4">
    <name type="scientific">Halomonas colorata</name>
    <dbReference type="NCBI Taxonomy" id="2742615"/>
    <lineage>
        <taxon>Bacteria</taxon>
        <taxon>Pseudomonadati</taxon>
        <taxon>Pseudomonadota</taxon>
        <taxon>Gammaproteobacteria</taxon>
        <taxon>Oceanospirillales</taxon>
        <taxon>Halomonadaceae</taxon>
        <taxon>Halomonas</taxon>
    </lineage>
</organism>
<dbReference type="Gene3D" id="1.20.1270.170">
    <property type="match status" value="1"/>
</dbReference>
<dbReference type="Pfam" id="PF01636">
    <property type="entry name" value="APH"/>
    <property type="match status" value="1"/>
</dbReference>
<protein>
    <submittedName>
        <fullName evidence="3">Phosphotransferase</fullName>
    </submittedName>
</protein>
<dbReference type="InterPro" id="IPR002575">
    <property type="entry name" value="Aminoglycoside_PTrfase"/>
</dbReference>
<sequence>MYTQALIDEFKSGIYQSLDVWKMSHDTRVELLTTSENATFVAEDPHTGDKRVIRVNRPGYHERREIESEITWINALRDSSNIHTPRPISSTSKNSVVSIHTDNREFHAVAFEYVSGHEPHVGQELPNWFATLGAVTASLHKHSKAWQPPKDFTRKRWHLDTMIAPDGLWGDWREAPGITRDDKRDIHQAIEHIYALIAEYGDRGDRYGLVHGDLRLANLLVSDDRLTVIDFDDSGFCWYAYDFAAAISFHELNPMVPELRDAWVRGYRSMATFEEEDVAALDTFIMLRRIMLSAWLATHAESPTAHELGKGYIQGTAHLARQYLRARSCDVLASI</sequence>
<keyword evidence="4" id="KW-1185">Reference proteome</keyword>
<dbReference type="EMBL" id="RRZB01000044">
    <property type="protein sequence ID" value="MBE0464741.1"/>
    <property type="molecule type" value="Genomic_DNA"/>
</dbReference>